<feature type="transmembrane region" description="Helical" evidence="12">
    <location>
        <begin position="62"/>
        <end position="83"/>
    </location>
</feature>
<dbReference type="PROSITE" id="PS01304">
    <property type="entry name" value="UBIH"/>
    <property type="match status" value="1"/>
</dbReference>
<comment type="function">
    <text evidence="11">FAD-dependent monooxygenase required for two non-consecutive steps during ubiquinone biosynthesis. Required for the C5-ring hydroxylation during ubiquinone biosynthesis by catalyzing the hydroxylation of 4-hydroxy-3-(all-trans-polyprenyl)benzoic acid to 3,4-dihydroxy-5-(all-trans-polyprenyl)benzoic acid. Also acts downstream of coq4, for the C1-hydroxylation during ubiquinone biosynthesis by catalyzing the hydroxylation of 2-methoxy-6-(all-trans-polyprenyl)phenol to 2-methoxy-6-(all-trans-polyprenyl)benzene-1,4-diol. The electrons required for the hydroxylation reaction are funneled indirectly to coq6 from NADPH via a ferredoxin/ferredoxin reductase system.</text>
</comment>
<dbReference type="PRINTS" id="PR00420">
    <property type="entry name" value="RNGMNOXGNASE"/>
</dbReference>
<dbReference type="PANTHER" id="PTHR43876">
    <property type="entry name" value="UBIQUINONE BIOSYNTHESIS MONOOXYGENASE COQ6, MITOCHONDRIAL"/>
    <property type="match status" value="1"/>
</dbReference>
<evidence type="ECO:0000256" key="9">
    <source>
        <dbReference type="ARBA" id="ARBA00023128"/>
    </source>
</evidence>
<reference evidence="15" key="1">
    <citation type="submission" date="2025-08" db="UniProtKB">
        <authorList>
            <consortium name="RefSeq"/>
        </authorList>
    </citation>
    <scope>IDENTIFICATION</scope>
</reference>
<dbReference type="InterPro" id="IPR002938">
    <property type="entry name" value="FAD-bd"/>
</dbReference>
<dbReference type="FunFam" id="3.50.50.60:FF:000021">
    <property type="entry name" value="Ubiquinone biosynthesis monooxygenase COQ6"/>
    <property type="match status" value="1"/>
</dbReference>
<dbReference type="HAMAP" id="MF_03193">
    <property type="entry name" value="COQ6_monooxygenase"/>
    <property type="match status" value="1"/>
</dbReference>
<evidence type="ECO:0000256" key="10">
    <source>
        <dbReference type="ARBA" id="ARBA00023136"/>
    </source>
</evidence>
<keyword evidence="10 11" id="KW-0472">Membrane</keyword>
<dbReference type="GO" id="GO:0016123">
    <property type="term" value="P:xanthophyll biosynthetic process"/>
    <property type="evidence" value="ECO:0007669"/>
    <property type="project" value="TreeGrafter"/>
</dbReference>
<keyword evidence="8 11" id="KW-0503">Monooxygenase</keyword>
<dbReference type="InterPro" id="IPR051205">
    <property type="entry name" value="UbiH/COQ6_monooxygenase"/>
</dbReference>
<dbReference type="NCBIfam" id="TIGR01988">
    <property type="entry name" value="Ubi-OHases"/>
    <property type="match status" value="1"/>
</dbReference>
<keyword evidence="5 11" id="KW-0999">Mitochondrion inner membrane</keyword>
<evidence type="ECO:0000256" key="8">
    <source>
        <dbReference type="ARBA" id="ARBA00023033"/>
    </source>
</evidence>
<dbReference type="Proteomes" id="UP001515500">
    <property type="component" value="Chromosome 14"/>
</dbReference>
<keyword evidence="6 11" id="KW-0274">FAD</keyword>
<keyword evidence="12" id="KW-1133">Transmembrane helix</keyword>
<keyword evidence="14" id="KW-1185">Reference proteome</keyword>
<comment type="catalytic activity">
    <reaction evidence="11">
        <text>a 2-methoxy-6-(all-trans-polyprenyl)phenol + 2 reduced [2Fe-2S]-[ferredoxin] + O2 + 2 H(+) = a 2-methoxy-6-(all-trans-polyprenyl)benzene-1,4-diol + 2 oxidized [2Fe-2S]-[ferredoxin] + H2O</text>
        <dbReference type="Rhea" id="RHEA:81183"/>
        <dbReference type="Rhea" id="RHEA-COMP:9551"/>
        <dbReference type="Rhea" id="RHEA-COMP:10000"/>
        <dbReference type="Rhea" id="RHEA-COMP:10001"/>
        <dbReference type="Rhea" id="RHEA-COMP:10858"/>
        <dbReference type="ChEBI" id="CHEBI:15377"/>
        <dbReference type="ChEBI" id="CHEBI:15378"/>
        <dbReference type="ChEBI" id="CHEBI:15379"/>
        <dbReference type="ChEBI" id="CHEBI:33737"/>
        <dbReference type="ChEBI" id="CHEBI:33738"/>
        <dbReference type="ChEBI" id="CHEBI:62731"/>
        <dbReference type="ChEBI" id="CHEBI:84166"/>
        <dbReference type="EC" id="1.14.15.46"/>
    </reaction>
</comment>
<evidence type="ECO:0000256" key="4">
    <source>
        <dbReference type="ARBA" id="ARBA00022688"/>
    </source>
</evidence>
<dbReference type="NCBIfam" id="TIGR01989">
    <property type="entry name" value="COQ6"/>
    <property type="match status" value="1"/>
</dbReference>
<comment type="pathway">
    <text evidence="11">Cofactor biosynthesis; ubiquinone biosynthesis.</text>
</comment>
<keyword evidence="9 11" id="KW-0496">Mitochondrion</keyword>
<evidence type="ECO:0000313" key="15">
    <source>
        <dbReference type="RefSeq" id="XP_039137628.1"/>
    </source>
</evidence>
<comment type="catalytic activity">
    <reaction evidence="11">
        <text>a 4-hydroxy-3-(all-trans-polyprenyl)benzoate + 2 reduced [2Fe-2S]-[ferredoxin] + O2 + 2 H(+) = a 3,4-dihydroxy-5-(all-trans-polyprenyl)benzoate + 2 oxidized [2Fe-2S]-[ferredoxin] + H2O</text>
        <dbReference type="Rhea" id="RHEA:81195"/>
        <dbReference type="Rhea" id="RHEA-COMP:9514"/>
        <dbReference type="Rhea" id="RHEA-COMP:10000"/>
        <dbReference type="Rhea" id="RHEA-COMP:10001"/>
        <dbReference type="Rhea" id="RHEA-COMP:10930"/>
        <dbReference type="ChEBI" id="CHEBI:15377"/>
        <dbReference type="ChEBI" id="CHEBI:15378"/>
        <dbReference type="ChEBI" id="CHEBI:15379"/>
        <dbReference type="ChEBI" id="CHEBI:33737"/>
        <dbReference type="ChEBI" id="CHEBI:33738"/>
        <dbReference type="ChEBI" id="CHEBI:64694"/>
        <dbReference type="ChEBI" id="CHEBI:78396"/>
        <dbReference type="EC" id="1.14.15.45"/>
    </reaction>
</comment>
<evidence type="ECO:0000256" key="5">
    <source>
        <dbReference type="ARBA" id="ARBA00022792"/>
    </source>
</evidence>
<keyword evidence="12" id="KW-0812">Transmembrane</keyword>
<comment type="subunit">
    <text evidence="11">Component of a multi-subunit COQ enzyme complex.</text>
</comment>
<dbReference type="EC" id="1.14.15.46" evidence="11"/>
<dbReference type="EC" id="1.14.15.45" evidence="11"/>
<dbReference type="InterPro" id="IPR036188">
    <property type="entry name" value="FAD/NAD-bd_sf"/>
</dbReference>
<evidence type="ECO:0000256" key="3">
    <source>
        <dbReference type="ARBA" id="ARBA00022630"/>
    </source>
</evidence>
<dbReference type="GO" id="GO:0016120">
    <property type="term" value="P:carotene biosynthetic process"/>
    <property type="evidence" value="ECO:0007669"/>
    <property type="project" value="TreeGrafter"/>
</dbReference>
<dbReference type="InterPro" id="IPR010971">
    <property type="entry name" value="UbiH/COQ6"/>
</dbReference>
<evidence type="ECO:0000256" key="12">
    <source>
        <dbReference type="SAM" id="Phobius"/>
    </source>
</evidence>
<keyword evidence="3 11" id="KW-0285">Flavoprotein</keyword>
<keyword evidence="4 11" id="KW-0831">Ubiquinone biosynthesis</keyword>
<dbReference type="GO" id="GO:0106364">
    <property type="term" value="F:4-hydroxy-3-all-trans-polyprenylbenzoate oxygenase activity"/>
    <property type="evidence" value="ECO:0007669"/>
    <property type="project" value="UniProtKB-EC"/>
</dbReference>
<protein>
    <recommendedName>
        <fullName evidence="11">Ubiquinone biosynthesis monooxygenase COQ6, mitochondrial</fullName>
        <ecNumber evidence="11">1.14.15.45</ecNumber>
    </recommendedName>
    <alternativeName>
        <fullName evidence="11">2-methoxy-6-polyprenolphenol 4-hydroxylase</fullName>
        <ecNumber evidence="11">1.14.15.46</ecNumber>
    </alternativeName>
</protein>
<dbReference type="InterPro" id="IPR018168">
    <property type="entry name" value="Ubi_Hdrlase_CS"/>
</dbReference>
<evidence type="ECO:0000256" key="6">
    <source>
        <dbReference type="ARBA" id="ARBA00022827"/>
    </source>
</evidence>
<evidence type="ECO:0000256" key="11">
    <source>
        <dbReference type="HAMAP-Rule" id="MF_03193"/>
    </source>
</evidence>
<keyword evidence="7 11" id="KW-0560">Oxidoreductase</keyword>
<dbReference type="GO" id="GO:0016712">
    <property type="term" value="F:oxidoreductase activity, acting on paired donors, with incorporation or reduction of molecular oxygen, reduced flavin or flavoprotein as one donor, and incorporation of one atom of oxygen"/>
    <property type="evidence" value="ECO:0007669"/>
    <property type="project" value="UniProtKB-UniRule"/>
</dbReference>
<proteinExistence type="inferred from homology"/>
<comment type="subcellular location">
    <subcellularLocation>
        <location evidence="11">Mitochondrion inner membrane</location>
        <topology evidence="11">Peripheral membrane protein</topology>
        <orientation evidence="11">Matrix side</orientation>
    </subcellularLocation>
</comment>
<dbReference type="GO" id="GO:0120538">
    <property type="term" value="F:2-methoxy-6-polyprenolphenol 4-hydroxylase activity"/>
    <property type="evidence" value="ECO:0007669"/>
    <property type="project" value="UniProtKB-EC"/>
</dbReference>
<evidence type="ECO:0000256" key="2">
    <source>
        <dbReference type="ARBA" id="ARBA00005349"/>
    </source>
</evidence>
<dbReference type="GeneID" id="120275176"/>
<evidence type="ECO:0000256" key="1">
    <source>
        <dbReference type="ARBA" id="ARBA00001974"/>
    </source>
</evidence>
<dbReference type="RefSeq" id="XP_039137628.1">
    <property type="nucleotide sequence ID" value="XM_039281694.1"/>
</dbReference>
<dbReference type="Pfam" id="PF01494">
    <property type="entry name" value="FAD_binding_3"/>
    <property type="match status" value="2"/>
</dbReference>
<name>A0AB40CHA0_DIOCR</name>
<dbReference type="InterPro" id="IPR000689">
    <property type="entry name" value="UbQ_mOase_COQ6"/>
</dbReference>
<comment type="similarity">
    <text evidence="2 11">Belongs to the UbiH/COQ6 family.</text>
</comment>
<dbReference type="SUPFAM" id="SSF51905">
    <property type="entry name" value="FAD/NAD(P)-binding domain"/>
    <property type="match status" value="1"/>
</dbReference>
<dbReference type="GO" id="GO:0071949">
    <property type="term" value="F:FAD binding"/>
    <property type="evidence" value="ECO:0007669"/>
    <property type="project" value="InterPro"/>
</dbReference>
<dbReference type="GO" id="GO:0031314">
    <property type="term" value="C:extrinsic component of mitochondrial inner membrane"/>
    <property type="evidence" value="ECO:0007669"/>
    <property type="project" value="UniProtKB-UniRule"/>
</dbReference>
<gene>
    <name evidence="15" type="primary">LOC120275176</name>
    <name evidence="11" type="synonym">COQ6</name>
</gene>
<dbReference type="FunFam" id="3.30.9.10:FF:000111">
    <property type="entry name" value="Ubiquinone biosynthesis monooxygenase COQ6, mitochondrial"/>
    <property type="match status" value="1"/>
</dbReference>
<comment type="cofactor">
    <cofactor evidence="1 11">
        <name>FAD</name>
        <dbReference type="ChEBI" id="CHEBI:57692"/>
    </cofactor>
</comment>
<evidence type="ECO:0000313" key="14">
    <source>
        <dbReference type="Proteomes" id="UP001515500"/>
    </source>
</evidence>
<sequence>MLMFRVKRDVAKRALNTMCSSNYLRRRNFCDTAAVGVSSSIERGTDYAEKVGMTNKVNQHDIAIVGGGMVGLAFACALSSMPLTKQLSIAIIDSNPALSSRQCFNKNAIPDSRVSTVTPSTISFFKEVGAWEHVEQQRHAFFNQMQVWDHTGLGYTRYNARDVGKDCLGCVVENKVLANSLLLRLQNADFQKTIYSARLTQWPSRHKVSSARNAAGQEHGKDNISGASLTKEKEVKKCNNRFVKLDLSDSKTIHAKLVVGADGAKSHVREIAGLKTTGWKYPQSAIICTVEHAMENHCAWQRFLPSGPIALLPIGDNFSNIVWTMRPEESAEHKSMSSDDFVKAVNHALDYGHGRHPQSNFLDGYIDKFSSLTGLGAESVKEPFQVPPRITNVVSERMAFPLSLMHAHDYASKRVVLVGDAAHTVHPLAGQGVNLGFGDASTLAKIIAEGLSVGTDIGELSLLKKYERDRKAANVTMMAILDGFQKAFSVDLGPINVLRAAAFHGAQYITPLKRNIISYAMGEQKWPLFA</sequence>
<organism evidence="14 15">
    <name type="scientific">Dioscorea cayennensis subsp. rotundata</name>
    <name type="common">White Guinea yam</name>
    <name type="synonym">Dioscorea rotundata</name>
    <dbReference type="NCBI Taxonomy" id="55577"/>
    <lineage>
        <taxon>Eukaryota</taxon>
        <taxon>Viridiplantae</taxon>
        <taxon>Streptophyta</taxon>
        <taxon>Embryophyta</taxon>
        <taxon>Tracheophyta</taxon>
        <taxon>Spermatophyta</taxon>
        <taxon>Magnoliopsida</taxon>
        <taxon>Liliopsida</taxon>
        <taxon>Dioscoreales</taxon>
        <taxon>Dioscoreaceae</taxon>
        <taxon>Dioscorea</taxon>
    </lineage>
</organism>
<evidence type="ECO:0000259" key="13">
    <source>
        <dbReference type="Pfam" id="PF01494"/>
    </source>
</evidence>
<evidence type="ECO:0000256" key="7">
    <source>
        <dbReference type="ARBA" id="ARBA00023002"/>
    </source>
</evidence>
<dbReference type="AlphaFoldDB" id="A0AB40CHA0"/>
<dbReference type="Gene3D" id="3.50.50.60">
    <property type="entry name" value="FAD/NAD(P)-binding domain"/>
    <property type="match status" value="2"/>
</dbReference>
<feature type="domain" description="FAD-binding" evidence="13">
    <location>
        <begin position="389"/>
        <end position="474"/>
    </location>
</feature>
<feature type="domain" description="FAD-binding" evidence="13">
    <location>
        <begin position="61"/>
        <end position="344"/>
    </location>
</feature>
<accession>A0AB40CHA0</accession>
<dbReference type="PANTHER" id="PTHR43876:SF7">
    <property type="entry name" value="UBIQUINONE BIOSYNTHESIS MONOOXYGENASE COQ6, MITOCHONDRIAL"/>
    <property type="match status" value="1"/>
</dbReference>